<evidence type="ECO:0000259" key="5">
    <source>
        <dbReference type="PROSITE" id="PS51459"/>
    </source>
</evidence>
<keyword evidence="3" id="KW-0547">Nucleotide-binding</keyword>
<dbReference type="PANTHER" id="PTHR39560:SF1">
    <property type="entry name" value="PROTEIN ADENYLYLTRANSFERASE FIC-RELATED"/>
    <property type="match status" value="1"/>
</dbReference>
<reference evidence="6" key="1">
    <citation type="submission" date="2019-08" db="EMBL/GenBank/DDBJ databases">
        <authorList>
            <person name="Kucharzyk K."/>
            <person name="Murdoch R.W."/>
            <person name="Higgins S."/>
            <person name="Loffler F."/>
        </authorList>
    </citation>
    <scope>NUCLEOTIDE SEQUENCE</scope>
</reference>
<dbReference type="GO" id="GO:0016779">
    <property type="term" value="F:nucleotidyltransferase activity"/>
    <property type="evidence" value="ECO:0007669"/>
    <property type="project" value="UniProtKB-KW"/>
</dbReference>
<keyword evidence="2" id="KW-0548">Nucleotidyltransferase</keyword>
<dbReference type="InterPro" id="IPR003812">
    <property type="entry name" value="Fido"/>
</dbReference>
<dbReference type="PANTHER" id="PTHR39560">
    <property type="entry name" value="PROTEIN ADENYLYLTRANSFERASE FIC-RELATED"/>
    <property type="match status" value="1"/>
</dbReference>
<accession>A0A644WSW7</accession>
<keyword evidence="4" id="KW-0067">ATP-binding</keyword>
<protein>
    <recommendedName>
        <fullName evidence="5">Fido domain-containing protein</fullName>
    </recommendedName>
</protein>
<dbReference type="Pfam" id="PF02661">
    <property type="entry name" value="Fic"/>
    <property type="match status" value="1"/>
</dbReference>
<feature type="domain" description="Fido" evidence="5">
    <location>
        <begin position="149"/>
        <end position="285"/>
    </location>
</feature>
<dbReference type="PROSITE" id="PS51459">
    <property type="entry name" value="FIDO"/>
    <property type="match status" value="1"/>
</dbReference>
<gene>
    <name evidence="6" type="ORF">SDC9_53264</name>
</gene>
<organism evidence="6">
    <name type="scientific">bioreactor metagenome</name>
    <dbReference type="NCBI Taxonomy" id="1076179"/>
    <lineage>
        <taxon>unclassified sequences</taxon>
        <taxon>metagenomes</taxon>
        <taxon>ecological metagenomes</taxon>
    </lineage>
</organism>
<evidence type="ECO:0000313" key="6">
    <source>
        <dbReference type="EMBL" id="MPM06960.1"/>
    </source>
</evidence>
<keyword evidence="1" id="KW-0808">Transferase</keyword>
<name>A0A644WSW7_9ZZZZ</name>
<dbReference type="GO" id="GO:0005524">
    <property type="term" value="F:ATP binding"/>
    <property type="evidence" value="ECO:0007669"/>
    <property type="project" value="UniProtKB-KW"/>
</dbReference>
<dbReference type="InterPro" id="IPR036597">
    <property type="entry name" value="Fido-like_dom_sf"/>
</dbReference>
<dbReference type="EMBL" id="VSSQ01001284">
    <property type="protein sequence ID" value="MPM06960.1"/>
    <property type="molecule type" value="Genomic_DNA"/>
</dbReference>
<evidence type="ECO:0000256" key="2">
    <source>
        <dbReference type="ARBA" id="ARBA00022695"/>
    </source>
</evidence>
<proteinExistence type="predicted"/>
<dbReference type="SUPFAM" id="SSF140931">
    <property type="entry name" value="Fic-like"/>
    <property type="match status" value="1"/>
</dbReference>
<dbReference type="Gene3D" id="1.10.3290.10">
    <property type="entry name" value="Fido-like domain"/>
    <property type="match status" value="1"/>
</dbReference>
<evidence type="ECO:0000256" key="1">
    <source>
        <dbReference type="ARBA" id="ARBA00022679"/>
    </source>
</evidence>
<dbReference type="GO" id="GO:0051302">
    <property type="term" value="P:regulation of cell division"/>
    <property type="evidence" value="ECO:0007669"/>
    <property type="project" value="TreeGrafter"/>
</dbReference>
<dbReference type="AlphaFoldDB" id="A0A644WSW7"/>
<sequence length="288" mass="33151">MAIIDQDSVKVSFSLQVRVRLSHLHHLPVTGKRMVGVFMKAGRVQACIDYIKFNHEAEGFEFSEDEEHAIRRVLEGDVNADELIQAYIDSHALSTEYVPPQDELSVYPHTSSLVNYFSIKERAKLRRVEAYMANIRSAEMLTETVQNTYDFEYLKSIHERMFGDVYPSAGLIRTTVAAKRTVFCNPEYIDSAAEDIFTRLRKDRYLVDMDRETFINDLAFYMGEVEALHPFRDGNGRTARLFFYQLSMNAGYDIDWSLVDADRLLEADISAIDGDYQLLIDVLEEVVI</sequence>
<evidence type="ECO:0000256" key="3">
    <source>
        <dbReference type="ARBA" id="ARBA00022741"/>
    </source>
</evidence>
<evidence type="ECO:0000256" key="4">
    <source>
        <dbReference type="ARBA" id="ARBA00022840"/>
    </source>
</evidence>
<comment type="caution">
    <text evidence="6">The sequence shown here is derived from an EMBL/GenBank/DDBJ whole genome shotgun (WGS) entry which is preliminary data.</text>
</comment>